<dbReference type="EMBL" id="AFYH01186874">
    <property type="status" value="NOT_ANNOTATED_CDS"/>
    <property type="molecule type" value="Genomic_DNA"/>
</dbReference>
<organism evidence="3 4">
    <name type="scientific">Latimeria chalumnae</name>
    <name type="common">Coelacanth</name>
    <dbReference type="NCBI Taxonomy" id="7897"/>
    <lineage>
        <taxon>Eukaryota</taxon>
        <taxon>Metazoa</taxon>
        <taxon>Chordata</taxon>
        <taxon>Craniata</taxon>
        <taxon>Vertebrata</taxon>
        <taxon>Euteleostomi</taxon>
        <taxon>Coelacanthiformes</taxon>
        <taxon>Coelacanthidae</taxon>
        <taxon>Latimeria</taxon>
    </lineage>
</organism>
<dbReference type="EMBL" id="AFYH01186875">
    <property type="status" value="NOT_ANNOTATED_CDS"/>
    <property type="molecule type" value="Genomic_DNA"/>
</dbReference>
<proteinExistence type="predicted"/>
<feature type="region of interest" description="Disordered" evidence="1">
    <location>
        <begin position="508"/>
        <end position="545"/>
    </location>
</feature>
<dbReference type="AlphaFoldDB" id="H3AQF5"/>
<dbReference type="Pfam" id="PF14771">
    <property type="entry name" value="DUF4476"/>
    <property type="match status" value="1"/>
</dbReference>
<reference evidence="3" key="3">
    <citation type="submission" date="2025-09" db="UniProtKB">
        <authorList>
            <consortium name="Ensembl"/>
        </authorList>
    </citation>
    <scope>IDENTIFICATION</scope>
</reference>
<protein>
    <submittedName>
        <fullName evidence="3">Proline and serine rich 1</fullName>
    </submittedName>
</protein>
<feature type="region of interest" description="Disordered" evidence="1">
    <location>
        <begin position="933"/>
        <end position="959"/>
    </location>
</feature>
<dbReference type="EMBL" id="AFYH01186879">
    <property type="status" value="NOT_ANNOTATED_CDS"/>
    <property type="molecule type" value="Genomic_DNA"/>
</dbReference>
<dbReference type="EMBL" id="AFYH01186876">
    <property type="status" value="NOT_ANNOTATED_CDS"/>
    <property type="molecule type" value="Genomic_DNA"/>
</dbReference>
<feature type="domain" description="DUF4476" evidence="2">
    <location>
        <begin position="32"/>
        <end position="111"/>
    </location>
</feature>
<reference evidence="3" key="2">
    <citation type="submission" date="2025-08" db="UniProtKB">
        <authorList>
            <consortium name="Ensembl"/>
        </authorList>
    </citation>
    <scope>IDENTIFICATION</scope>
</reference>
<dbReference type="OMA" id="HKVAGYN"/>
<dbReference type="STRING" id="7897.ENSLACP00000011876"/>
<feature type="compositionally biased region" description="Polar residues" evidence="1">
    <location>
        <begin position="258"/>
        <end position="285"/>
    </location>
</feature>
<dbReference type="GeneTree" id="ENSGT00730000111188"/>
<gene>
    <name evidence="3" type="primary">PROSER1</name>
</gene>
<dbReference type="EMBL" id="AFYH01186878">
    <property type="status" value="NOT_ANNOTATED_CDS"/>
    <property type="molecule type" value="Genomic_DNA"/>
</dbReference>
<dbReference type="InterPro" id="IPR042616">
    <property type="entry name" value="PROSER1"/>
</dbReference>
<reference evidence="4" key="1">
    <citation type="submission" date="2011-08" db="EMBL/GenBank/DDBJ databases">
        <title>The draft genome of Latimeria chalumnae.</title>
        <authorList>
            <person name="Di Palma F."/>
            <person name="Alfoldi J."/>
            <person name="Johnson J."/>
            <person name="Berlin A."/>
            <person name="Gnerre S."/>
            <person name="Jaffe D."/>
            <person name="MacCallum I."/>
            <person name="Young S."/>
            <person name="Walker B.J."/>
            <person name="Lander E."/>
            <person name="Lindblad-Toh K."/>
        </authorList>
    </citation>
    <scope>NUCLEOTIDE SEQUENCE [LARGE SCALE GENOMIC DNA]</scope>
    <source>
        <strain evidence="4">Wild caught</strain>
    </source>
</reference>
<evidence type="ECO:0000313" key="4">
    <source>
        <dbReference type="Proteomes" id="UP000008672"/>
    </source>
</evidence>
<dbReference type="PANTHER" id="PTHR14880:SF2">
    <property type="entry name" value="PROLINE AND SERINE-RICH PROTEIN 1"/>
    <property type="match status" value="1"/>
</dbReference>
<name>H3AQF5_LATCH</name>
<evidence type="ECO:0000259" key="2">
    <source>
        <dbReference type="Pfam" id="PF14771"/>
    </source>
</evidence>
<dbReference type="Ensembl" id="ENSLACT00000011967.1">
    <property type="protein sequence ID" value="ENSLACP00000011876.1"/>
    <property type="gene ID" value="ENSLACG00000010453.1"/>
</dbReference>
<dbReference type="Proteomes" id="UP000008672">
    <property type="component" value="Unassembled WGS sequence"/>
</dbReference>
<dbReference type="InterPro" id="IPR028011">
    <property type="entry name" value="DUF4476"/>
</dbReference>
<dbReference type="HOGENOM" id="CLU_018622_0_0_1"/>
<feature type="region of interest" description="Disordered" evidence="1">
    <location>
        <begin position="234"/>
        <end position="304"/>
    </location>
</feature>
<evidence type="ECO:0000256" key="1">
    <source>
        <dbReference type="SAM" id="MobiDB-lite"/>
    </source>
</evidence>
<dbReference type="FunCoup" id="H3AQF5">
    <property type="interactions" value="1789"/>
</dbReference>
<sequence>NMDKKSFEIVLDEIRKGILTDHRIKSIEYVHGYFSSEQVVELLKYFSWAEPQLKAVKALQHKMVAVHASKVINILNCFTFTKDKLVALELIALNVMFYQSSESLLGVFRFQKVRGVKSKKDKSKASKVGCKAPLAMLSNCGMIPGNPYPQGRPSLVNGIFPGTALKKENEECSNEGKGIAVRILGSCKPAPATYNPHKPVPYPIPPCRPHATISPSAYNNAGLVPIGSVIAPGMPPPPYTSSQTGAEKEDISNLIKPSPNQTFSRPASQAFSPHGSNASASSTPVATPLPTPSPAKPPGLPSTPATPVIAGLGLSTLVPSVFYVQTSSASPVPQGSSILASSVIKSLPTSVASAYSIPSTPVPIAFSGVPMPTASSSLGSSTPVSSVIRGHNSSVIPSATPVANGSCTTISTAFTELPASANPSPSPCGTPVPKGSVFAGLLSSVTHVPQITSIPVPSPIVVPSPATTPRPLGLSNPVSSAFKGFPSSEESTHINSSILTPAVFTGLPASTTPNHHGSATPGQSVIKSYTPSATPTPQESCTPVLPSSVSIATSASPAMTGPSYAVTASSTPAPTSCVTPASAFLNSSSPVVSCVQHGSSTSVAAGVPVVAKPEPSSPIPSAFKGPSCSATPSLGSLGLSVQASLGLNHAFTPSATPVAVSLPNAMPSVLSGLSSLAASLNAPSPLCSVTPASHRSSTPVFSGLPSFVSLPSNSALAGNPGLVSSVTPSASPVVTCSTTPSVTPTHGSTTPTVYPGLPPSATPSVSPFPLGLSTAVPSIFTGLPPSVTPGTLGSANPSFPGFAASNTVPANPALSSYPGLQASSTVAAVAPLPAAAAAAAAAASPATVLPGFASAFSSNLNSALVAQASLTSGLQTAGNAAFSGLLSFPGIPGFSQSAPQASLPGLQHAAAAQSALLQAHTASALESFQAQPNGFPNYPAAPGTPFTLQPGLHPQLGWQ</sequence>
<dbReference type="EMBL" id="AFYH01186877">
    <property type="status" value="NOT_ANNOTATED_CDS"/>
    <property type="molecule type" value="Genomic_DNA"/>
</dbReference>
<accession>H3AQF5</accession>
<dbReference type="InParanoid" id="H3AQF5"/>
<feature type="compositionally biased region" description="Pro residues" evidence="1">
    <location>
        <begin position="287"/>
        <end position="301"/>
    </location>
</feature>
<dbReference type="PANTHER" id="PTHR14880">
    <property type="entry name" value="PROLINE AND SERINE-RICH PROTEIN 1"/>
    <property type="match status" value="1"/>
</dbReference>
<evidence type="ECO:0000313" key="3">
    <source>
        <dbReference type="Ensembl" id="ENSLACP00000011876.1"/>
    </source>
</evidence>
<dbReference type="EMBL" id="AFYH01186880">
    <property type="status" value="NOT_ANNOTATED_CDS"/>
    <property type="molecule type" value="Genomic_DNA"/>
</dbReference>
<keyword evidence="4" id="KW-1185">Reference proteome</keyword>
<dbReference type="eggNOG" id="ENOG502QSVH">
    <property type="taxonomic scope" value="Eukaryota"/>
</dbReference>